<dbReference type="Pfam" id="PF13432">
    <property type="entry name" value="TPR_16"/>
    <property type="match status" value="1"/>
</dbReference>
<dbReference type="OrthoDB" id="9800698at2"/>
<keyword evidence="1" id="KW-0808">Transferase</keyword>
<dbReference type="EMBL" id="FNHG01000002">
    <property type="protein sequence ID" value="SDL75620.1"/>
    <property type="molecule type" value="Genomic_DNA"/>
</dbReference>
<evidence type="ECO:0000313" key="2">
    <source>
        <dbReference type="EMBL" id="SDL75620.1"/>
    </source>
</evidence>
<reference evidence="2 3" key="1">
    <citation type="submission" date="2016-10" db="EMBL/GenBank/DDBJ databases">
        <authorList>
            <person name="de Groot N.N."/>
        </authorList>
    </citation>
    <scope>NUCLEOTIDE SEQUENCE [LARGE SCALE GENOMIC DNA]</scope>
    <source>
        <strain evidence="2 3">DSM 16077</strain>
    </source>
</reference>
<name>A0A1G9MMZ4_9PROT</name>
<keyword evidence="3" id="KW-1185">Reference proteome</keyword>
<dbReference type="InterPro" id="IPR027417">
    <property type="entry name" value="P-loop_NTPase"/>
</dbReference>
<organism evidence="2 3">
    <name type="scientific">Maricaulis salignorans</name>
    <dbReference type="NCBI Taxonomy" id="144026"/>
    <lineage>
        <taxon>Bacteria</taxon>
        <taxon>Pseudomonadati</taxon>
        <taxon>Pseudomonadota</taxon>
        <taxon>Alphaproteobacteria</taxon>
        <taxon>Maricaulales</taxon>
        <taxon>Maricaulaceae</taxon>
        <taxon>Maricaulis</taxon>
    </lineage>
</organism>
<dbReference type="SMART" id="SM00028">
    <property type="entry name" value="TPR"/>
    <property type="match status" value="4"/>
</dbReference>
<dbReference type="SUPFAM" id="SSF52540">
    <property type="entry name" value="P-loop containing nucleoside triphosphate hydrolases"/>
    <property type="match status" value="1"/>
</dbReference>
<dbReference type="PANTHER" id="PTHR12788">
    <property type="entry name" value="PROTEIN-TYROSINE SULFOTRANSFERASE 2"/>
    <property type="match status" value="1"/>
</dbReference>
<dbReference type="RefSeq" id="WP_091766016.1">
    <property type="nucleotide sequence ID" value="NZ_FNHG01000002.1"/>
</dbReference>
<evidence type="ECO:0000313" key="3">
    <source>
        <dbReference type="Proteomes" id="UP000199759"/>
    </source>
</evidence>
<dbReference type="STRING" id="144026.SAMN04488568_10249"/>
<dbReference type="Gene3D" id="1.25.40.10">
    <property type="entry name" value="Tetratricopeptide repeat domain"/>
    <property type="match status" value="2"/>
</dbReference>
<dbReference type="Pfam" id="PF14559">
    <property type="entry name" value="TPR_19"/>
    <property type="match status" value="1"/>
</dbReference>
<protein>
    <submittedName>
        <fullName evidence="2">Flp pilus assembly protein TadD, contains TPR repeats</fullName>
    </submittedName>
</protein>
<dbReference type="SUPFAM" id="SSF48452">
    <property type="entry name" value="TPR-like"/>
    <property type="match status" value="1"/>
</dbReference>
<dbReference type="AlphaFoldDB" id="A0A1G9MMZ4"/>
<gene>
    <name evidence="2" type="ORF">SAMN04488568_10249</name>
</gene>
<dbReference type="Pfam" id="PF13469">
    <property type="entry name" value="Sulfotransfer_3"/>
    <property type="match status" value="1"/>
</dbReference>
<accession>A0A1G9MMZ4</accession>
<dbReference type="GO" id="GO:0008476">
    <property type="term" value="F:protein-tyrosine sulfotransferase activity"/>
    <property type="evidence" value="ECO:0007669"/>
    <property type="project" value="InterPro"/>
</dbReference>
<dbReference type="InterPro" id="IPR026634">
    <property type="entry name" value="TPST-like"/>
</dbReference>
<dbReference type="PANTHER" id="PTHR12788:SF10">
    <property type="entry name" value="PROTEIN-TYROSINE SULFOTRANSFERASE"/>
    <property type="match status" value="1"/>
</dbReference>
<dbReference type="InterPro" id="IPR019734">
    <property type="entry name" value="TPR_rpt"/>
</dbReference>
<dbReference type="Proteomes" id="UP000199759">
    <property type="component" value="Unassembled WGS sequence"/>
</dbReference>
<evidence type="ECO:0000256" key="1">
    <source>
        <dbReference type="ARBA" id="ARBA00022679"/>
    </source>
</evidence>
<dbReference type="InterPro" id="IPR011990">
    <property type="entry name" value="TPR-like_helical_dom_sf"/>
</dbReference>
<dbReference type="Gene3D" id="3.40.50.300">
    <property type="entry name" value="P-loop containing nucleotide triphosphate hydrolases"/>
    <property type="match status" value="1"/>
</dbReference>
<sequence>MTETIEDFIREGNAQLGAGAHGSACLAFCRALDLEPRLAAAHYNLGAILLMSGRAAESLPCLMTAAMLKPSSTQLTIALARALLESGYADRAAATLDRASRDAPDDAMLRELTGQYPLSPAAAASLDGFANRVSPAQGDASFQRALAAFDAGRDEEAFALASELIWVAPRSLPVWKLLSSAAETCASGEYAEMCARRALAIEPQDARAWTNLARIVRGADGRQGDAERILRRGLEVCGPGETLAVALCDLLFGANEPERGVAVLDEVEAALSAPSARLKRLRAAALENAGVFDEAEAHYRAALALAPTNPEIISAAAAFFDRQVDIAPLQALIEKAHADGIDFNADELRHAEARLMLRTDRPEDARASVLRAMELPAAPDQVRSRYYTLGRIEDKLGNYPAAFDAFQAGNALRETVWETHGPCDHTVTTRRIESLQRRLAAEIESGRSAIEDREAGPGNIAFLVGFPRSGTTLLDTILRSHTRVSVIEEKPILNRALRNVVSGVSGDETNFTEEWLDQIDACDPAQLRASYLEQMAEYAGEALDDGRIYVDKLPLNMNRAPTIQRMFPRAVFILAGRNPLDVAISNLVQDFSPNNAMLNMTSMARIDRLYDLSFSLWEAFEVWRKPIVERVTYENLVEDLEASVTPLMRRLGLEFEPAQARYFETARGRGRINTPSATQVTQSLYKTSTERWRNYAFAFEGEDSARLRAWADKLGYRLD</sequence>
<proteinExistence type="predicted"/>